<proteinExistence type="predicted"/>
<dbReference type="PANTHER" id="PTHR38096">
    <property type="entry name" value="ENTEROBACTIN SYNTHASE COMPONENT D"/>
    <property type="match status" value="1"/>
</dbReference>
<dbReference type="InterPro" id="IPR037143">
    <property type="entry name" value="4-PPantetheinyl_Trfase_dom_sf"/>
</dbReference>
<dbReference type="SUPFAM" id="SSF56214">
    <property type="entry name" value="4'-phosphopantetheinyl transferase"/>
    <property type="match status" value="1"/>
</dbReference>
<protein>
    <submittedName>
        <fullName evidence="5">4'-phosphopantetheinyl transferase superfamily protein</fullName>
    </submittedName>
</protein>
<gene>
    <name evidence="5" type="ORF">QLQ12_42065</name>
</gene>
<dbReference type="PANTHER" id="PTHR38096:SF1">
    <property type="entry name" value="ENTEROBACTIN SYNTHASE COMPONENT D"/>
    <property type="match status" value="1"/>
</dbReference>
<keyword evidence="1 5" id="KW-0808">Transferase</keyword>
<keyword evidence="6" id="KW-1185">Reference proteome</keyword>
<evidence type="ECO:0000256" key="2">
    <source>
        <dbReference type="SAM" id="MobiDB-lite"/>
    </source>
</evidence>
<sequence length="239" mass="25631">MPDEPLFEAEEAALRHAGAQRRREFATVRGCARTALGRLGIAPVPIVPGIRGAPGWPAGVVGSMTHCGGYRAAAVARATDLVTLGIDAEPHRPLPDAVRARITVAKERIWLARAAAEQPRIQWDRLLFSAKEAVYKAWFPLTGRWLGFHEAALSIDPAGTFHAELLVAGPVREFAGRWLVHGDLVYTAIAVHRSRNAACSAMVFGGTVRKQPTSSDCHPPTSAPPTTDASNAMPTGQPR</sequence>
<dbReference type="PRINTS" id="PR01399">
    <property type="entry name" value="ENTSNTHTASED"/>
</dbReference>
<evidence type="ECO:0000313" key="6">
    <source>
        <dbReference type="Proteomes" id="UP001241758"/>
    </source>
</evidence>
<evidence type="ECO:0000313" key="5">
    <source>
        <dbReference type="EMBL" id="MDI6105192.1"/>
    </source>
</evidence>
<accession>A0ABT6WZN0</accession>
<dbReference type="InterPro" id="IPR008278">
    <property type="entry name" value="4-PPantetheinyl_Trfase_dom"/>
</dbReference>
<dbReference type="Gene3D" id="3.90.470.20">
    <property type="entry name" value="4'-phosphopantetheinyl transferase domain"/>
    <property type="match status" value="1"/>
</dbReference>
<feature type="domain" description="4'-phosphopantetheinyl transferase N-terminal" evidence="4">
    <location>
        <begin position="10"/>
        <end position="76"/>
    </location>
</feature>
<dbReference type="Pfam" id="PF17837">
    <property type="entry name" value="4PPT_N"/>
    <property type="match status" value="1"/>
</dbReference>
<evidence type="ECO:0000259" key="3">
    <source>
        <dbReference type="Pfam" id="PF01648"/>
    </source>
</evidence>
<evidence type="ECO:0000259" key="4">
    <source>
        <dbReference type="Pfam" id="PF17837"/>
    </source>
</evidence>
<feature type="domain" description="4'-phosphopantetheinyl transferase" evidence="3">
    <location>
        <begin position="84"/>
        <end position="167"/>
    </location>
</feature>
<dbReference type="InterPro" id="IPR003542">
    <property type="entry name" value="Enbac_synth_compD-like"/>
</dbReference>
<name>A0ABT6WZN0_9ACTN</name>
<dbReference type="EMBL" id="JASCTH010000041">
    <property type="protein sequence ID" value="MDI6105192.1"/>
    <property type="molecule type" value="Genomic_DNA"/>
</dbReference>
<organism evidence="5 6">
    <name type="scientific">Actinoplanes sandaracinus</name>
    <dbReference type="NCBI Taxonomy" id="3045177"/>
    <lineage>
        <taxon>Bacteria</taxon>
        <taxon>Bacillati</taxon>
        <taxon>Actinomycetota</taxon>
        <taxon>Actinomycetes</taxon>
        <taxon>Micromonosporales</taxon>
        <taxon>Micromonosporaceae</taxon>
        <taxon>Actinoplanes</taxon>
    </lineage>
</organism>
<dbReference type="Proteomes" id="UP001241758">
    <property type="component" value="Unassembled WGS sequence"/>
</dbReference>
<dbReference type="Pfam" id="PF01648">
    <property type="entry name" value="ACPS"/>
    <property type="match status" value="1"/>
</dbReference>
<reference evidence="5 6" key="1">
    <citation type="submission" date="2023-05" db="EMBL/GenBank/DDBJ databases">
        <title>Actinoplanes sp. NEAU-A12 genome sequencing.</title>
        <authorList>
            <person name="Wang Z.-S."/>
        </authorList>
    </citation>
    <scope>NUCLEOTIDE SEQUENCE [LARGE SCALE GENOMIC DNA]</scope>
    <source>
        <strain evidence="5 6">NEAU-A12</strain>
    </source>
</reference>
<feature type="region of interest" description="Disordered" evidence="2">
    <location>
        <begin position="210"/>
        <end position="239"/>
    </location>
</feature>
<dbReference type="InterPro" id="IPR041354">
    <property type="entry name" value="4PPT_N"/>
</dbReference>
<comment type="caution">
    <text evidence="5">The sequence shown here is derived from an EMBL/GenBank/DDBJ whole genome shotgun (WGS) entry which is preliminary data.</text>
</comment>
<dbReference type="GO" id="GO:0016740">
    <property type="term" value="F:transferase activity"/>
    <property type="evidence" value="ECO:0007669"/>
    <property type="project" value="UniProtKB-KW"/>
</dbReference>
<evidence type="ECO:0000256" key="1">
    <source>
        <dbReference type="ARBA" id="ARBA00022679"/>
    </source>
</evidence>